<protein>
    <submittedName>
        <fullName evidence="1">Uncharacterized protein</fullName>
    </submittedName>
</protein>
<name>Q8TP53_METAC</name>
<dbReference type="AlphaFoldDB" id="Q8TP53"/>
<dbReference type="GeneID" id="1473954"/>
<dbReference type="RefSeq" id="WP_011022057.1">
    <property type="nucleotide sequence ID" value="NC_003552.1"/>
</dbReference>
<dbReference type="STRING" id="188937.MA_2065"/>
<dbReference type="Proteomes" id="UP000002487">
    <property type="component" value="Chromosome"/>
</dbReference>
<evidence type="ECO:0000313" key="1">
    <source>
        <dbReference type="EMBL" id="AAM05467.1"/>
    </source>
</evidence>
<keyword evidence="2" id="KW-1185">Reference proteome</keyword>
<organism evidence="1 2">
    <name type="scientific">Methanosarcina acetivorans (strain ATCC 35395 / DSM 2834 / JCM 12185 / C2A)</name>
    <dbReference type="NCBI Taxonomy" id="188937"/>
    <lineage>
        <taxon>Archaea</taxon>
        <taxon>Methanobacteriati</taxon>
        <taxon>Methanobacteriota</taxon>
        <taxon>Stenosarchaea group</taxon>
        <taxon>Methanomicrobia</taxon>
        <taxon>Methanosarcinales</taxon>
        <taxon>Methanosarcinaceae</taxon>
        <taxon>Methanosarcina</taxon>
    </lineage>
</organism>
<reference evidence="1 2" key="1">
    <citation type="journal article" date="2002" name="Genome Res.">
        <title>The genome of Methanosarcina acetivorans reveals extensive metabolic and physiological diversity.</title>
        <authorList>
            <person name="Galagan J.E."/>
            <person name="Nusbaum C."/>
            <person name="Roy A."/>
            <person name="Endrizzi M.G."/>
            <person name="Macdonald P."/>
            <person name="FitzHugh W."/>
            <person name="Calvo S."/>
            <person name="Engels R."/>
            <person name="Smirnov S."/>
            <person name="Atnoor D."/>
            <person name="Brown A."/>
            <person name="Allen N."/>
            <person name="Naylor J."/>
            <person name="Stange-Thomann N."/>
            <person name="DeArellano K."/>
            <person name="Johnson R."/>
            <person name="Linton L."/>
            <person name="McEwan P."/>
            <person name="McKernan K."/>
            <person name="Talamas J."/>
            <person name="Tirrell A."/>
            <person name="Ye W."/>
            <person name="Zimmer A."/>
            <person name="Barber R.D."/>
            <person name="Cann I."/>
            <person name="Graham D.E."/>
            <person name="Grahame D.A."/>
            <person name="Guss A."/>
            <person name="Hedderich R."/>
            <person name="Ingram-Smith C."/>
            <person name="Kuettner C.H."/>
            <person name="Krzycki J.A."/>
            <person name="Leigh J.A."/>
            <person name="Li W."/>
            <person name="Liu J."/>
            <person name="Mukhopadhyay B."/>
            <person name="Reeve J.N."/>
            <person name="Smith K."/>
            <person name="Springer T.A."/>
            <person name="Umayam L.A."/>
            <person name="White O."/>
            <person name="White R.H."/>
            <person name="de Macario E.C."/>
            <person name="Ferry J.G."/>
            <person name="Jarrell K.F."/>
            <person name="Jing H."/>
            <person name="Macario A.J.L."/>
            <person name="Paulsen I."/>
            <person name="Pritchett M."/>
            <person name="Sowers K.R."/>
            <person name="Swanson R.V."/>
            <person name="Zinder S.H."/>
            <person name="Lander E."/>
            <person name="Metcalf W.W."/>
            <person name="Birren B."/>
        </authorList>
    </citation>
    <scope>NUCLEOTIDE SEQUENCE [LARGE SCALE GENOMIC DNA]</scope>
    <source>
        <strain evidence="2">ATCC 35395 / DSM 2834 / JCM 12185 / C2A</strain>
    </source>
</reference>
<dbReference type="KEGG" id="mac:MA_2065"/>
<evidence type="ECO:0000313" key="2">
    <source>
        <dbReference type="Proteomes" id="UP000002487"/>
    </source>
</evidence>
<dbReference type="InParanoid" id="Q8TP53"/>
<dbReference type="HOGENOM" id="CLU_2217063_0_0_2"/>
<sequence length="117" mass="13651">MCECGILVKEKIREDTFNVYIKTSRNPSTRTIGHRNCGLIFDFVEENWPKKYSSRKELKILAARFAENNKFSPEIVSKFLLEVDRLKSCGKLSDDRILVYAYQNVLKTMSEVSQYSE</sequence>
<proteinExistence type="predicted"/>
<dbReference type="EMBL" id="AE010299">
    <property type="protein sequence ID" value="AAM05467.1"/>
    <property type="molecule type" value="Genomic_DNA"/>
</dbReference>
<gene>
    <name evidence="1" type="ordered locus">MA_2065</name>
</gene>
<dbReference type="EnsemblBacteria" id="AAM05467">
    <property type="protein sequence ID" value="AAM05467"/>
    <property type="gene ID" value="MA_2065"/>
</dbReference>
<accession>Q8TP53</accession>